<reference evidence="8" key="1">
    <citation type="submission" date="2025-08" db="UniProtKB">
        <authorList>
            <consortium name="RefSeq"/>
        </authorList>
    </citation>
    <scope>IDENTIFICATION</scope>
</reference>
<organism evidence="7 8">
    <name type="scientific">Octopus sinensis</name>
    <name type="common">East Asian common octopus</name>
    <dbReference type="NCBI Taxonomy" id="2607531"/>
    <lineage>
        <taxon>Eukaryota</taxon>
        <taxon>Metazoa</taxon>
        <taxon>Spiralia</taxon>
        <taxon>Lophotrochozoa</taxon>
        <taxon>Mollusca</taxon>
        <taxon>Cephalopoda</taxon>
        <taxon>Coleoidea</taxon>
        <taxon>Octopodiformes</taxon>
        <taxon>Octopoda</taxon>
        <taxon>Incirrata</taxon>
        <taxon>Octopodidae</taxon>
        <taxon>Octopus</taxon>
    </lineage>
</organism>
<comment type="subcellular location">
    <subcellularLocation>
        <location evidence="1">Endoplasmic reticulum</location>
    </subcellularLocation>
</comment>
<dbReference type="SMART" id="SM00638">
    <property type="entry name" value="LPD_N"/>
    <property type="match status" value="1"/>
</dbReference>
<dbReference type="AlphaFoldDB" id="A0A6P7SKY5"/>
<accession>A0A6P7SKY5</accession>
<evidence type="ECO:0000256" key="3">
    <source>
        <dbReference type="ARBA" id="ARBA00022729"/>
    </source>
</evidence>
<feature type="domain" description="Vitellogenin" evidence="6">
    <location>
        <begin position="30"/>
        <end position="636"/>
    </location>
</feature>
<dbReference type="Pfam" id="PF01347">
    <property type="entry name" value="Vitellogenin_N"/>
    <property type="match status" value="1"/>
</dbReference>
<keyword evidence="2" id="KW-0813">Transport</keyword>
<dbReference type="InterPro" id="IPR045811">
    <property type="entry name" value="MTP_lip-bd"/>
</dbReference>
<evidence type="ECO:0000256" key="1">
    <source>
        <dbReference type="ARBA" id="ARBA00004240"/>
    </source>
</evidence>
<name>A0A6P7SKY5_9MOLL</name>
<dbReference type="GO" id="GO:0008289">
    <property type="term" value="F:lipid binding"/>
    <property type="evidence" value="ECO:0007669"/>
    <property type="project" value="InterPro"/>
</dbReference>
<dbReference type="GO" id="GO:0016323">
    <property type="term" value="C:basolateral plasma membrane"/>
    <property type="evidence" value="ECO:0007669"/>
    <property type="project" value="TreeGrafter"/>
</dbReference>
<dbReference type="GO" id="GO:0005794">
    <property type="term" value="C:Golgi apparatus"/>
    <property type="evidence" value="ECO:0007669"/>
    <property type="project" value="TreeGrafter"/>
</dbReference>
<keyword evidence="4" id="KW-0256">Endoplasmic reticulum</keyword>
<keyword evidence="3" id="KW-0732">Signal</keyword>
<dbReference type="PANTHER" id="PTHR13024:SF0">
    <property type="entry name" value="MICROSOMAL TRIACYLGLYCEROL TRANSFER PROTEIN"/>
    <property type="match status" value="1"/>
</dbReference>
<dbReference type="GO" id="GO:0005783">
    <property type="term" value="C:endoplasmic reticulum"/>
    <property type="evidence" value="ECO:0007669"/>
    <property type="project" value="UniProtKB-SubCell"/>
</dbReference>
<dbReference type="RefSeq" id="XP_029639127.1">
    <property type="nucleotide sequence ID" value="XM_029783267.2"/>
</dbReference>
<evidence type="ECO:0000313" key="8">
    <source>
        <dbReference type="RefSeq" id="XP_029639127.1"/>
    </source>
</evidence>
<dbReference type="PANTHER" id="PTHR13024">
    <property type="entry name" value="MICROSOMAL TRIGLYCERIDE TRANSFER PROTEIN, LARGE SUBUNIT"/>
    <property type="match status" value="1"/>
</dbReference>
<evidence type="ECO:0000259" key="6">
    <source>
        <dbReference type="PROSITE" id="PS51211"/>
    </source>
</evidence>
<evidence type="ECO:0000313" key="7">
    <source>
        <dbReference type="Proteomes" id="UP000515154"/>
    </source>
</evidence>
<evidence type="ECO:0000256" key="5">
    <source>
        <dbReference type="PROSITE-ProRule" id="PRU00557"/>
    </source>
</evidence>
<keyword evidence="7" id="KW-1185">Reference proteome</keyword>
<dbReference type="PROSITE" id="PS51211">
    <property type="entry name" value="VITELLOGENIN"/>
    <property type="match status" value="1"/>
</dbReference>
<gene>
    <name evidence="8" type="primary">LOC115214177</name>
</gene>
<proteinExistence type="predicted"/>
<dbReference type="InterPro" id="IPR011030">
    <property type="entry name" value="Lipovitellin_superhlx_dom"/>
</dbReference>
<dbReference type="GO" id="GO:0042157">
    <property type="term" value="P:lipoprotein metabolic process"/>
    <property type="evidence" value="ECO:0007669"/>
    <property type="project" value="TreeGrafter"/>
</dbReference>
<evidence type="ECO:0000256" key="4">
    <source>
        <dbReference type="ARBA" id="ARBA00022824"/>
    </source>
</evidence>
<dbReference type="SUPFAM" id="SSF48431">
    <property type="entry name" value="Lipovitellin-phosvitin complex, superhelical domain"/>
    <property type="match status" value="1"/>
</dbReference>
<dbReference type="Proteomes" id="UP000515154">
    <property type="component" value="Linkage group LG7"/>
</dbReference>
<evidence type="ECO:0000256" key="2">
    <source>
        <dbReference type="ARBA" id="ARBA00022448"/>
    </source>
</evidence>
<dbReference type="InterPro" id="IPR001747">
    <property type="entry name" value="Vitellogenin_N"/>
</dbReference>
<dbReference type="InterPro" id="IPR015816">
    <property type="entry name" value="Vitellinogen_b-sht_N"/>
</dbReference>
<protein>
    <submittedName>
        <fullName evidence="8">Microsomal triglyceride transfer protein large subunit isoform X1</fullName>
    </submittedName>
</protein>
<dbReference type="InterPro" id="IPR015819">
    <property type="entry name" value="Lipid_transp_b-sht_shell"/>
</dbReference>
<sequence length="873" mass="97595">MLPFNTLYKTGFLVFASLFIINVADLTAGFQVGVSYQYQYETSVLFNEVHHKTPNEDKLILAKVVVTPLYQLGERKFVKLQVLKPDKDATGSHSKYIKRLQKFPIFFEIHENGEVTNLYMAATDSIFSTNFKKGIINLFQLKTSEETSTELDISGNCSVKYTNMGGRIIKIKENCTNMEIAGDFSGAEKLLGVSTSSTSAISYILNDGIIDTAVGNGASQLKINLNTSMGAKIDVFQKLKLTGQVETKEKMIIPDLDEAESFLDTKMGYDHIISLLPSSREIQHCTQGCISPLDLLSKVKEVLRKEQLSTLASASAFLEYVRSFRNQGKEIILQTLTHADSYYIVPQLIDIASAAQSKGSHKAIMELLNFEGDHTDYPERYLFTLAYATKPAKFILNNFLKIYKKKIANKNLKESVGLTLGALMFTYCLVPSQCEENIVKEYIMSTKSLISKCKTEECQLIYLRSMGNAGFKEFLPILLEKSLQTKPSSISSTAVYSLRRFKKDVIAAEAVPVMLKIYKDKTRESSARLAALEVMLSTDICPLALEEVLRSLKKGDNSEFATYTISKLNDMAQNDPTFKKLLKSVIEKLDLLNYVVFTQNGTSSAFSSYLTVSKSVNSTYGLFIENSKSSLMKRSSLDVELFGKEFSEKLLSFRLYADGIESLVSDESTSEEVEPTAGMSLTLFDVLLRPVEFFRGSGELMSAAWNAPSEPTSALQGNILLQDEHQTLHLMNGFIAKVDLMTALSLDISGSMVNSIWSRTSQSVVTNSGALLFDGSVKLESKILKAGIDFKIGGEGHIDFKTDVDFLKMPVKSCMRMMRPHVSWTQNITKYDSFSSKSHKTKINRTYQLPDMSYFLNQFNSKQCHNMIDSLEL</sequence>
<dbReference type="Gene3D" id="2.30.230.10">
    <property type="entry name" value="Lipovitellin, beta-sheet shell regions, chain A"/>
    <property type="match status" value="1"/>
</dbReference>
<dbReference type="SUPFAM" id="SSF56968">
    <property type="entry name" value="Lipovitellin-phosvitin complex, beta-sheet shell regions"/>
    <property type="match status" value="1"/>
</dbReference>
<dbReference type="GO" id="GO:0005548">
    <property type="term" value="F:phospholipid transporter activity"/>
    <property type="evidence" value="ECO:0007669"/>
    <property type="project" value="InterPro"/>
</dbReference>
<comment type="caution">
    <text evidence="5">Lacks conserved residue(s) required for the propagation of feature annotation.</text>
</comment>
<dbReference type="InterPro" id="IPR039988">
    <property type="entry name" value="MTTP"/>
</dbReference>
<dbReference type="Pfam" id="PF19444">
    <property type="entry name" value="MTP_lip_bd"/>
    <property type="match status" value="1"/>
</dbReference>
<dbReference type="Gene3D" id="1.25.10.20">
    <property type="entry name" value="Vitellinogen, superhelical"/>
    <property type="match status" value="1"/>
</dbReference>
<dbReference type="KEGG" id="osn:115214177"/>